<proteinExistence type="predicted"/>
<dbReference type="PROSITE" id="PS51257">
    <property type="entry name" value="PROKAR_LIPOPROTEIN"/>
    <property type="match status" value="1"/>
</dbReference>
<organism evidence="1 2">
    <name type="scientific">Urechidicola croceus</name>
    <dbReference type="NCBI Taxonomy" id="1850246"/>
    <lineage>
        <taxon>Bacteria</taxon>
        <taxon>Pseudomonadati</taxon>
        <taxon>Bacteroidota</taxon>
        <taxon>Flavobacteriia</taxon>
        <taxon>Flavobacteriales</taxon>
        <taxon>Flavobacteriaceae</taxon>
        <taxon>Urechidicola</taxon>
    </lineage>
</organism>
<evidence type="ECO:0000313" key="2">
    <source>
        <dbReference type="Proteomes" id="UP000176050"/>
    </source>
</evidence>
<dbReference type="InterPro" id="IPR027056">
    <property type="entry name" value="Gluconate_2DH_su3"/>
</dbReference>
<dbReference type="RefSeq" id="WP_070237698.1">
    <property type="nucleotide sequence ID" value="NZ_CP017478.1"/>
</dbReference>
<dbReference type="AlphaFoldDB" id="A0A1D8PAC0"/>
<dbReference type="Proteomes" id="UP000176050">
    <property type="component" value="Chromosome"/>
</dbReference>
<name>A0A1D8PAC0_9FLAO</name>
<dbReference type="STRING" id="1850246.LPB138_13005"/>
<evidence type="ECO:0000313" key="1">
    <source>
        <dbReference type="EMBL" id="AOW21538.1"/>
    </source>
</evidence>
<keyword evidence="2" id="KW-1185">Reference proteome</keyword>
<sequence>MERRELIKLVTLATGAVLTVPLSSTLLTACKKVEKTEDIAYALQFFNKEDFSIVKNLIDVILPKTDSPSASDVGVHQIIDTIIGKVYTSDQQKSFSDKFSALKTYLLEDNQLESLQNLSKSTNENDKDAKSAFLNLKQQTIAYYLSTEEISKNYLNFLPIPGEYKPCIKLDEVNGKAWAI</sequence>
<protein>
    <recommendedName>
        <fullName evidence="3">Twin-arginine translocation pathway signal protein</fullName>
    </recommendedName>
</protein>
<evidence type="ECO:0008006" key="3">
    <source>
        <dbReference type="Google" id="ProtNLM"/>
    </source>
</evidence>
<dbReference type="Pfam" id="PF13618">
    <property type="entry name" value="Gluconate_2-dh3"/>
    <property type="match status" value="1"/>
</dbReference>
<accession>A0A1D8PAC0</accession>
<dbReference type="OrthoDB" id="6385145at2"/>
<gene>
    <name evidence="1" type="ORF">LPB138_13005</name>
</gene>
<reference evidence="1 2" key="1">
    <citation type="submission" date="2016-10" db="EMBL/GenBank/DDBJ databases">
        <title>Lutibacter sp. LPB0138, isolated from marine gastropod.</title>
        <authorList>
            <person name="Kim E."/>
            <person name="Yi H."/>
        </authorList>
    </citation>
    <scope>NUCLEOTIDE SEQUENCE [LARGE SCALE GENOMIC DNA]</scope>
    <source>
        <strain evidence="1 2">LPB0138</strain>
    </source>
</reference>
<dbReference type="EMBL" id="CP017478">
    <property type="protein sequence ID" value="AOW21538.1"/>
    <property type="molecule type" value="Genomic_DNA"/>
</dbReference>
<dbReference type="KEGG" id="lul:LPB138_13005"/>